<evidence type="ECO:0000259" key="3">
    <source>
        <dbReference type="PROSITE" id="PS51186"/>
    </source>
</evidence>
<evidence type="ECO:0000313" key="4">
    <source>
        <dbReference type="EMBL" id="NEK21810.1"/>
    </source>
</evidence>
<evidence type="ECO:0000256" key="2">
    <source>
        <dbReference type="ARBA" id="ARBA00023315"/>
    </source>
</evidence>
<dbReference type="InterPro" id="IPR016181">
    <property type="entry name" value="Acyl_CoA_acyltransferase"/>
</dbReference>
<evidence type="ECO:0000256" key="1">
    <source>
        <dbReference type="ARBA" id="ARBA00022679"/>
    </source>
</evidence>
<keyword evidence="1 4" id="KW-0808">Transferase</keyword>
<dbReference type="EMBL" id="JAABNT010000002">
    <property type="protein sequence ID" value="NEK21810.1"/>
    <property type="molecule type" value="Genomic_DNA"/>
</dbReference>
<comment type="caution">
    <text evidence="4">The sequence shown here is derived from an EMBL/GenBank/DDBJ whole genome shotgun (WGS) entry which is preliminary data.</text>
</comment>
<dbReference type="AlphaFoldDB" id="A0A6P0C8R8"/>
<feature type="domain" description="N-acetyltransferase" evidence="3">
    <location>
        <begin position="38"/>
        <end position="185"/>
    </location>
</feature>
<protein>
    <submittedName>
        <fullName evidence="4">GNAT family N-acetyltransferase</fullName>
    </submittedName>
</protein>
<dbReference type="Proteomes" id="UP000468591">
    <property type="component" value="Unassembled WGS sequence"/>
</dbReference>
<sequence length="196" mass="22068">MISDGLYEVPAGKVAMIVTHLEMLERADTRDVPLPDGVAFRKVAPDVAWYRDIFDRVGADWLWYGRRKIDDAKLAQIISDPNVDIYTLSLNGQDEALLELDFCEDGACELAYFGLTSKLIGTGAGRYLMNKAIALAWAKPISRFHVHTCTIDSQQALSFYVRSGFVPYKRQVEIDDDPRLQNLLPEDVAPHLPVIR</sequence>
<organism evidence="4 5">
    <name type="scientific">Sulfitobacter sediminilitoris</name>
    <dbReference type="NCBI Taxonomy" id="2698830"/>
    <lineage>
        <taxon>Bacteria</taxon>
        <taxon>Pseudomonadati</taxon>
        <taxon>Pseudomonadota</taxon>
        <taxon>Alphaproteobacteria</taxon>
        <taxon>Rhodobacterales</taxon>
        <taxon>Roseobacteraceae</taxon>
        <taxon>Sulfitobacter</taxon>
    </lineage>
</organism>
<gene>
    <name evidence="4" type="ORF">GV827_05265</name>
</gene>
<evidence type="ECO:0000313" key="5">
    <source>
        <dbReference type="Proteomes" id="UP000468591"/>
    </source>
</evidence>
<proteinExistence type="predicted"/>
<dbReference type="RefSeq" id="WP_164352637.1">
    <property type="nucleotide sequence ID" value="NZ_JAABNT010000002.1"/>
</dbReference>
<keyword evidence="2" id="KW-0012">Acyltransferase</keyword>
<dbReference type="InterPro" id="IPR000182">
    <property type="entry name" value="GNAT_dom"/>
</dbReference>
<dbReference type="PROSITE" id="PS51186">
    <property type="entry name" value="GNAT"/>
    <property type="match status" value="1"/>
</dbReference>
<dbReference type="SUPFAM" id="SSF55729">
    <property type="entry name" value="Acyl-CoA N-acyltransferases (Nat)"/>
    <property type="match status" value="1"/>
</dbReference>
<name>A0A6P0C8R8_9RHOB</name>
<dbReference type="PANTHER" id="PTHR43800:SF1">
    <property type="entry name" value="PEPTIDYL-LYSINE N-ACETYLTRANSFERASE YJAB"/>
    <property type="match status" value="1"/>
</dbReference>
<dbReference type="PANTHER" id="PTHR43800">
    <property type="entry name" value="PEPTIDYL-LYSINE N-ACETYLTRANSFERASE YJAB"/>
    <property type="match status" value="1"/>
</dbReference>
<accession>A0A6P0C8R8</accession>
<dbReference type="Gene3D" id="3.40.630.30">
    <property type="match status" value="1"/>
</dbReference>
<keyword evidence="5" id="KW-1185">Reference proteome</keyword>
<reference evidence="4 5" key="1">
    <citation type="submission" date="2020-01" db="EMBL/GenBank/DDBJ databases">
        <title>Sulfitobacter sediminilitoris sp. nov., isolated from a tidal flat.</title>
        <authorList>
            <person name="Park S."/>
            <person name="Yoon J.-H."/>
        </authorList>
    </citation>
    <scope>NUCLEOTIDE SEQUENCE [LARGE SCALE GENOMIC DNA]</scope>
    <source>
        <strain evidence="4 5">JBTF-M27</strain>
    </source>
</reference>
<dbReference type="GO" id="GO:0016747">
    <property type="term" value="F:acyltransferase activity, transferring groups other than amino-acyl groups"/>
    <property type="evidence" value="ECO:0007669"/>
    <property type="project" value="InterPro"/>
</dbReference>